<comment type="caution">
    <text evidence="2">The sequence shown here is derived from an EMBL/GenBank/DDBJ whole genome shotgun (WGS) entry which is preliminary data.</text>
</comment>
<protein>
    <submittedName>
        <fullName evidence="2">Uncharacterized protein</fullName>
    </submittedName>
</protein>
<accession>A0A1C0TR38</accession>
<evidence type="ECO:0000313" key="3">
    <source>
        <dbReference type="Proteomes" id="UP000093366"/>
    </source>
</evidence>
<proteinExistence type="predicted"/>
<name>A0A1C0TR38_9GAMM</name>
<gene>
    <name evidence="2" type="ORF">A7985_12370</name>
</gene>
<feature type="signal peptide" evidence="1">
    <location>
        <begin position="1"/>
        <end position="20"/>
    </location>
</feature>
<organism evidence="2 3">
    <name type="scientific">Pseudoalteromonas luteoviolacea</name>
    <dbReference type="NCBI Taxonomy" id="43657"/>
    <lineage>
        <taxon>Bacteria</taxon>
        <taxon>Pseudomonadati</taxon>
        <taxon>Pseudomonadota</taxon>
        <taxon>Gammaproteobacteria</taxon>
        <taxon>Alteromonadales</taxon>
        <taxon>Pseudoalteromonadaceae</taxon>
        <taxon>Pseudoalteromonas</taxon>
    </lineage>
</organism>
<feature type="chain" id="PRO_5008646247" evidence="1">
    <location>
        <begin position="21"/>
        <end position="516"/>
    </location>
</feature>
<sequence length="516" mass="58042">MIYVRLLTFICAVFVVSSFANENKNTSEVFSAPNLGNLISHGDFENENLFVFPSNSDGVAYLTHQAPISGEQSAQVHFKDFSVYSPYYHTYVFPENTQLKSLNFSGLVKMLAGFETESLIAEAHVTYHNDGNYPYTYERVTLSGNGSAVTPFNVHLPLDENRKIKLVNLKFIYQPNQQDLTVLLDDLALHAVPKGYGNLIPHGDFENENLFIFPSNSDGVAYLTNQAPISGEQSAQVHFKDFSVYSPYYHTYVFPENTQLKSLNFSGLVKMLAGFETESLIAEAHVTYHNDGNYPYTYERVTLSGNGSAVTPFNVLLPLDENRKIKLVNLKFIYQPNQQDLTVLLDDLALHVVPKGYGNLIPHGDFENENLFIFPSNSEGVAYLTNQAPISGEQSAQVHFTDFSVYSPYYHTYVFPENTQLKSLNFSGLVKMLAGFETESLIAEAHVTYHNDGNYPYIYERVTLSGNGSAVTPFNVLLPLDENRKIKLVNLKFIYQQNQQDLTVLLDDLALHILAK</sequence>
<dbReference type="OrthoDB" id="6306912at2"/>
<dbReference type="AlphaFoldDB" id="A0A1C0TR38"/>
<dbReference type="RefSeq" id="WP_065790770.1">
    <property type="nucleotide sequence ID" value="NZ_MAUJ01000003.1"/>
</dbReference>
<reference evidence="3" key="1">
    <citation type="submission" date="2016-07" db="EMBL/GenBank/DDBJ databases">
        <authorList>
            <person name="Florea S."/>
            <person name="Webb J.S."/>
            <person name="Jaromczyk J."/>
            <person name="Schardl C.L."/>
        </authorList>
    </citation>
    <scope>NUCLEOTIDE SEQUENCE [LARGE SCALE GENOMIC DNA]</scope>
    <source>
        <strain evidence="3">IPB1</strain>
    </source>
</reference>
<keyword evidence="1" id="KW-0732">Signal</keyword>
<dbReference type="EMBL" id="MAUJ01000003">
    <property type="protein sequence ID" value="OCQ21404.1"/>
    <property type="molecule type" value="Genomic_DNA"/>
</dbReference>
<evidence type="ECO:0000256" key="1">
    <source>
        <dbReference type="SAM" id="SignalP"/>
    </source>
</evidence>
<evidence type="ECO:0000313" key="2">
    <source>
        <dbReference type="EMBL" id="OCQ21404.1"/>
    </source>
</evidence>
<dbReference type="Proteomes" id="UP000093366">
    <property type="component" value="Unassembled WGS sequence"/>
</dbReference>